<dbReference type="Pfam" id="PF13302">
    <property type="entry name" value="Acetyltransf_3"/>
    <property type="match status" value="1"/>
</dbReference>
<evidence type="ECO:0000313" key="3">
    <source>
        <dbReference type="Proteomes" id="UP001163255"/>
    </source>
</evidence>
<dbReference type="SUPFAM" id="SSF55729">
    <property type="entry name" value="Acyl-CoA N-acyltransferases (Nat)"/>
    <property type="match status" value="1"/>
</dbReference>
<accession>A0ABY6GYH1</accession>
<keyword evidence="3" id="KW-1185">Reference proteome</keyword>
<organism evidence="2 3">
    <name type="scientific">Endozoicomonas euniceicola</name>
    <dbReference type="NCBI Taxonomy" id="1234143"/>
    <lineage>
        <taxon>Bacteria</taxon>
        <taxon>Pseudomonadati</taxon>
        <taxon>Pseudomonadota</taxon>
        <taxon>Gammaproteobacteria</taxon>
        <taxon>Oceanospirillales</taxon>
        <taxon>Endozoicomonadaceae</taxon>
        <taxon>Endozoicomonas</taxon>
    </lineage>
</organism>
<evidence type="ECO:0000259" key="1">
    <source>
        <dbReference type="PROSITE" id="PS51186"/>
    </source>
</evidence>
<dbReference type="RefSeq" id="WP_262600582.1">
    <property type="nucleotide sequence ID" value="NZ_CP103300.1"/>
</dbReference>
<dbReference type="PROSITE" id="PS51186">
    <property type="entry name" value="GNAT"/>
    <property type="match status" value="1"/>
</dbReference>
<reference evidence="2" key="1">
    <citation type="submission" date="2022-10" db="EMBL/GenBank/DDBJ databases">
        <title>Completed Genome Sequence of two octocoral isolated bacterium, Endozoicomonas euniceicola EF212T and Endozoicomonas gorgoniicola PS125T.</title>
        <authorList>
            <person name="Chiou Y.-J."/>
            <person name="Chen Y.-H."/>
        </authorList>
    </citation>
    <scope>NUCLEOTIDE SEQUENCE</scope>
    <source>
        <strain evidence="2">EF212</strain>
    </source>
</reference>
<dbReference type="PANTHER" id="PTHR43792">
    <property type="entry name" value="GNAT FAMILY, PUTATIVE (AFU_ORTHOLOGUE AFUA_3G00765)-RELATED-RELATED"/>
    <property type="match status" value="1"/>
</dbReference>
<name>A0ABY6GYH1_9GAMM</name>
<sequence>MTKTIKIETERLFLRQWRNSDFAPFAEMNSDERVMEFYPSTLSQQQSDKMASRCQSLIKKRGWGFWALEEKKSNQFIGFTGLHIPTHDLPFSPCVEIGWRLSPLFWGQGLVTEAAKAALNAAFKTLNLDEIVSFASIGNVRSIAVMERINMTKEQGTFEHPALPVGHPLREHCLYRLPKSRWSESVKGRLCVTEASH</sequence>
<gene>
    <name evidence="2" type="ORF">NX720_08065</name>
</gene>
<dbReference type="InterPro" id="IPR000182">
    <property type="entry name" value="GNAT_dom"/>
</dbReference>
<dbReference type="InterPro" id="IPR051531">
    <property type="entry name" value="N-acetyltransferase"/>
</dbReference>
<feature type="domain" description="N-acetyltransferase" evidence="1">
    <location>
        <begin position="12"/>
        <end position="180"/>
    </location>
</feature>
<protein>
    <submittedName>
        <fullName evidence="2">GNAT family N-acetyltransferase</fullName>
    </submittedName>
</protein>
<dbReference type="Proteomes" id="UP001163255">
    <property type="component" value="Chromosome"/>
</dbReference>
<dbReference type="EMBL" id="CP103300">
    <property type="protein sequence ID" value="UYM17849.1"/>
    <property type="molecule type" value="Genomic_DNA"/>
</dbReference>
<proteinExistence type="predicted"/>
<evidence type="ECO:0000313" key="2">
    <source>
        <dbReference type="EMBL" id="UYM17849.1"/>
    </source>
</evidence>
<dbReference type="Gene3D" id="3.40.630.30">
    <property type="match status" value="1"/>
</dbReference>
<dbReference type="InterPro" id="IPR016181">
    <property type="entry name" value="Acyl_CoA_acyltransferase"/>
</dbReference>
<dbReference type="PANTHER" id="PTHR43792:SF1">
    <property type="entry name" value="N-ACETYLTRANSFERASE DOMAIN-CONTAINING PROTEIN"/>
    <property type="match status" value="1"/>
</dbReference>